<feature type="region of interest" description="Disordered" evidence="1">
    <location>
        <begin position="1"/>
        <end position="33"/>
    </location>
</feature>
<evidence type="ECO:0000256" key="1">
    <source>
        <dbReference type="SAM" id="MobiDB-lite"/>
    </source>
</evidence>
<reference evidence="2" key="1">
    <citation type="submission" date="2021-05" db="EMBL/GenBank/DDBJ databases">
        <title>Molecular characterization for Shewanella algae harboring chromosomal blaOXA-55-like strains isolated from clinical and environment sample.</title>
        <authorList>
            <person name="Ohama Y."/>
            <person name="Aoki K."/>
            <person name="Harada S."/>
            <person name="Moriya K."/>
            <person name="Ishii Y."/>
            <person name="Tateda K."/>
        </authorList>
    </citation>
    <scope>NUCLEOTIDE SEQUENCE</scope>
    <source>
        <strain evidence="2">JCM 11563</strain>
    </source>
</reference>
<sequence length="112" mass="12687">MSNDPWARNESAVFGDEQNTISKKPGPKPNLIKRKMSGFRVTDHEKKIINDTHMLVLGIDPTIVKGQSISAALMIFSKLLKEEPVKTKSMLKELIDINENINIDDANRDKQR</sequence>
<keyword evidence="3" id="KW-1185">Reference proteome</keyword>
<dbReference type="EMBL" id="BPEY01000154">
    <property type="protein sequence ID" value="GIU52116.1"/>
    <property type="molecule type" value="Genomic_DNA"/>
</dbReference>
<accession>A0ABQ4PSH4</accession>
<proteinExistence type="predicted"/>
<name>A0ABQ4PSH4_9GAMM</name>
<protein>
    <submittedName>
        <fullName evidence="2">Uncharacterized protein</fullName>
    </submittedName>
</protein>
<gene>
    <name evidence="2" type="ORF">TUM4438_43970</name>
</gene>
<comment type="caution">
    <text evidence="2">The sequence shown here is derived from an EMBL/GenBank/DDBJ whole genome shotgun (WGS) entry which is preliminary data.</text>
</comment>
<dbReference type="Proteomes" id="UP000887104">
    <property type="component" value="Unassembled WGS sequence"/>
</dbReference>
<evidence type="ECO:0000313" key="3">
    <source>
        <dbReference type="Proteomes" id="UP000887104"/>
    </source>
</evidence>
<organism evidence="2 3">
    <name type="scientific">Shewanella sairae</name>
    <dbReference type="NCBI Taxonomy" id="190310"/>
    <lineage>
        <taxon>Bacteria</taxon>
        <taxon>Pseudomonadati</taxon>
        <taxon>Pseudomonadota</taxon>
        <taxon>Gammaproteobacteria</taxon>
        <taxon>Alteromonadales</taxon>
        <taxon>Shewanellaceae</taxon>
        <taxon>Shewanella</taxon>
    </lineage>
</organism>
<dbReference type="RefSeq" id="WP_220783358.1">
    <property type="nucleotide sequence ID" value="NZ_BPEY01000154.1"/>
</dbReference>
<evidence type="ECO:0000313" key="2">
    <source>
        <dbReference type="EMBL" id="GIU52116.1"/>
    </source>
</evidence>